<evidence type="ECO:0000256" key="1">
    <source>
        <dbReference type="ARBA" id="ARBA00006082"/>
    </source>
</evidence>
<dbReference type="AlphaFoldDB" id="A0AAD4F883"/>
<dbReference type="GO" id="GO:0032300">
    <property type="term" value="C:mismatch repair complex"/>
    <property type="evidence" value="ECO:0007669"/>
    <property type="project" value="InterPro"/>
</dbReference>
<comment type="similarity">
    <text evidence="1">Belongs to the DNA mismatch repair MutL/HexB family.</text>
</comment>
<dbReference type="PANTHER" id="PTHR10073">
    <property type="entry name" value="DNA MISMATCH REPAIR PROTEIN MLH, PMS, MUTL"/>
    <property type="match status" value="1"/>
</dbReference>
<reference evidence="3" key="1">
    <citation type="submission" date="2023-02" db="EMBL/GenBank/DDBJ databases">
        <authorList>
            <person name="Palmer J.M."/>
        </authorList>
    </citation>
    <scope>NUCLEOTIDE SEQUENCE</scope>
    <source>
        <strain evidence="3">FW57</strain>
    </source>
</reference>
<dbReference type="GO" id="GO:0140664">
    <property type="term" value="F:ATP-dependent DNA damage sensor activity"/>
    <property type="evidence" value="ECO:0007669"/>
    <property type="project" value="InterPro"/>
</dbReference>
<evidence type="ECO:0000313" key="4">
    <source>
        <dbReference type="Proteomes" id="UP001197093"/>
    </source>
</evidence>
<gene>
    <name evidence="3" type="ORF">NEMBOFW57_004528</name>
</gene>
<dbReference type="SUPFAM" id="SSF55874">
    <property type="entry name" value="ATPase domain of HSP90 chaperone/DNA topoisomerase II/histidine kinase"/>
    <property type="match status" value="1"/>
</dbReference>
<evidence type="ECO:0000256" key="2">
    <source>
        <dbReference type="SAM" id="MobiDB-lite"/>
    </source>
</evidence>
<dbReference type="InterPro" id="IPR036890">
    <property type="entry name" value="HATPase_C_sf"/>
</dbReference>
<dbReference type="Pfam" id="PF13589">
    <property type="entry name" value="HATPase_c_3"/>
    <property type="match status" value="1"/>
</dbReference>
<name>A0AAD4F883_9PEZI</name>
<dbReference type="GO" id="GO:0006298">
    <property type="term" value="P:mismatch repair"/>
    <property type="evidence" value="ECO:0007669"/>
    <property type="project" value="InterPro"/>
</dbReference>
<dbReference type="InterPro" id="IPR038973">
    <property type="entry name" value="MutL/Mlh/Pms-like"/>
</dbReference>
<organism evidence="3 4">
    <name type="scientific">Staphylotrichum longicolle</name>
    <dbReference type="NCBI Taxonomy" id="669026"/>
    <lineage>
        <taxon>Eukaryota</taxon>
        <taxon>Fungi</taxon>
        <taxon>Dikarya</taxon>
        <taxon>Ascomycota</taxon>
        <taxon>Pezizomycotina</taxon>
        <taxon>Sordariomycetes</taxon>
        <taxon>Sordariomycetidae</taxon>
        <taxon>Sordariales</taxon>
        <taxon>Chaetomiaceae</taxon>
        <taxon>Staphylotrichum</taxon>
    </lineage>
</organism>
<dbReference type="Gene3D" id="3.30.565.10">
    <property type="entry name" value="Histidine kinase-like ATPase, C-terminal domain"/>
    <property type="match status" value="1"/>
</dbReference>
<evidence type="ECO:0000313" key="3">
    <source>
        <dbReference type="EMBL" id="KAG7294455.1"/>
    </source>
</evidence>
<dbReference type="PANTHER" id="PTHR10073:SF47">
    <property type="entry name" value="DNA MISMATCH REPAIR PROTEIN MLH3"/>
    <property type="match status" value="1"/>
</dbReference>
<keyword evidence="4" id="KW-1185">Reference proteome</keyword>
<accession>A0AAD4F883</accession>
<feature type="region of interest" description="Disordered" evidence="2">
    <location>
        <begin position="69"/>
        <end position="92"/>
    </location>
</feature>
<dbReference type="GO" id="GO:0016887">
    <property type="term" value="F:ATP hydrolysis activity"/>
    <property type="evidence" value="ECO:0007669"/>
    <property type="project" value="InterPro"/>
</dbReference>
<protein>
    <submittedName>
        <fullName evidence="3">Uncharacterized protein</fullName>
    </submittedName>
</protein>
<dbReference type="EMBL" id="JAHCVI010000001">
    <property type="protein sequence ID" value="KAG7294455.1"/>
    <property type="molecule type" value="Genomic_DNA"/>
</dbReference>
<dbReference type="Proteomes" id="UP001197093">
    <property type="component" value="Unassembled WGS sequence"/>
</dbReference>
<sequence>MSIQPLPGDVVAQIKSSTAITSLNGAVCGLLENSLDAAASKINISIDYSRGNCSVEDDGHGIIPVSFQEDGGLGRLHWSSPDISPPRQSNDC</sequence>
<proteinExistence type="inferred from homology"/>
<comment type="caution">
    <text evidence="3">The sequence shown here is derived from an EMBL/GenBank/DDBJ whole genome shotgun (WGS) entry which is preliminary data.</text>
</comment>